<dbReference type="InterPro" id="IPR008979">
    <property type="entry name" value="Galactose-bd-like_sf"/>
</dbReference>
<dbReference type="GO" id="GO:0051082">
    <property type="term" value="F:unfolded protein binding"/>
    <property type="evidence" value="ECO:0007669"/>
    <property type="project" value="TreeGrafter"/>
</dbReference>
<dbReference type="PANTHER" id="PTHR13194:SF18">
    <property type="entry name" value="COMPLEX I INTERMEDIATE-ASSOCIATED PROTEIN 30, MITOCHONDRIAL"/>
    <property type="match status" value="1"/>
</dbReference>
<dbReference type="Proteomes" id="UP000284375">
    <property type="component" value="Unassembled WGS sequence"/>
</dbReference>
<comment type="similarity">
    <text evidence="2">Belongs to the CIA30 family.</text>
</comment>
<dbReference type="STRING" id="252740.A0A423VT91"/>
<evidence type="ECO:0000256" key="3">
    <source>
        <dbReference type="ARBA" id="ARBA00023128"/>
    </source>
</evidence>
<gene>
    <name evidence="7" type="ORF">VSDG_05741</name>
</gene>
<feature type="region of interest" description="Disordered" evidence="5">
    <location>
        <begin position="86"/>
        <end position="112"/>
    </location>
</feature>
<dbReference type="InterPro" id="IPR013857">
    <property type="entry name" value="NADH-UbQ_OxRdtase-assoc_prot30"/>
</dbReference>
<proteinExistence type="inferred from homology"/>
<dbReference type="SUPFAM" id="SSF49785">
    <property type="entry name" value="Galactose-binding domain-like"/>
    <property type="match status" value="1"/>
</dbReference>
<feature type="region of interest" description="Disordered" evidence="5">
    <location>
        <begin position="249"/>
        <end position="270"/>
    </location>
</feature>
<dbReference type="GO" id="GO:0010257">
    <property type="term" value="P:NADH dehydrogenase complex assembly"/>
    <property type="evidence" value="ECO:0007669"/>
    <property type="project" value="TreeGrafter"/>
</dbReference>
<reference evidence="7 8" key="1">
    <citation type="submission" date="2015-09" db="EMBL/GenBank/DDBJ databases">
        <title>Host preference determinants of Valsa canker pathogens revealed by comparative genomics.</title>
        <authorList>
            <person name="Yin Z."/>
            <person name="Huang L."/>
        </authorList>
    </citation>
    <scope>NUCLEOTIDE SEQUENCE [LARGE SCALE GENOMIC DNA]</scope>
    <source>
        <strain evidence="7 8">YSFL</strain>
    </source>
</reference>
<evidence type="ECO:0000256" key="1">
    <source>
        <dbReference type="ARBA" id="ARBA00004173"/>
    </source>
</evidence>
<evidence type="ECO:0000256" key="5">
    <source>
        <dbReference type="SAM" id="MobiDB-lite"/>
    </source>
</evidence>
<evidence type="ECO:0000313" key="7">
    <source>
        <dbReference type="EMBL" id="ROV94199.1"/>
    </source>
</evidence>
<dbReference type="Pfam" id="PF08547">
    <property type="entry name" value="CIA30"/>
    <property type="match status" value="1"/>
</dbReference>
<keyword evidence="4" id="KW-0143">Chaperone</keyword>
<keyword evidence="8" id="KW-1185">Reference proteome</keyword>
<feature type="domain" description="NADH:ubiquinone oxidoreductase intermediate-associated protein 30" evidence="6">
    <location>
        <begin position="49"/>
        <end position="232"/>
    </location>
</feature>
<evidence type="ECO:0000313" key="8">
    <source>
        <dbReference type="Proteomes" id="UP000284375"/>
    </source>
</evidence>
<dbReference type="PANTHER" id="PTHR13194">
    <property type="entry name" value="COMPLEX I INTERMEDIATE-ASSOCIATED PROTEIN 30"/>
    <property type="match status" value="1"/>
</dbReference>
<keyword evidence="3" id="KW-0496">Mitochondrion</keyword>
<dbReference type="AlphaFoldDB" id="A0A423VT91"/>
<evidence type="ECO:0000259" key="6">
    <source>
        <dbReference type="Pfam" id="PF08547"/>
    </source>
</evidence>
<dbReference type="GO" id="GO:0006120">
    <property type="term" value="P:mitochondrial electron transport, NADH to ubiquinone"/>
    <property type="evidence" value="ECO:0007669"/>
    <property type="project" value="TreeGrafter"/>
</dbReference>
<sequence>MRATPCLSRGFWGRSLDEFKRLSKIVALSSLAINLEGVKGPSGPRELYSFHSRESMTTCRPMSDADIGGFSKVNLDWIPPKASTGSLSAADNPNGHARFHGTISTRLPKDKPNVERSGYAAWRTLDRPPTLFGKSLWDIDPYAYLALRIKSDGRSYLVNIQTESVVPSDLHQHRLFSRRPGEWETVLIKWNDFVRTNHGFVVEPQAELLRQKVRTVGIGLTDRIPGPFDLSIERIWATNDPHEADTVEAASQKQGTLKDKHGNSIAWGPD</sequence>
<comment type="caution">
    <text evidence="7">The sequence shown here is derived from an EMBL/GenBank/DDBJ whole genome shotgun (WGS) entry which is preliminary data.</text>
</comment>
<comment type="subcellular location">
    <subcellularLocation>
        <location evidence="1">Mitochondrion</location>
    </subcellularLocation>
</comment>
<evidence type="ECO:0000256" key="4">
    <source>
        <dbReference type="ARBA" id="ARBA00023186"/>
    </source>
</evidence>
<dbReference type="OrthoDB" id="42561at2759"/>
<dbReference type="GO" id="GO:0005739">
    <property type="term" value="C:mitochondrion"/>
    <property type="evidence" value="ECO:0007669"/>
    <property type="project" value="UniProtKB-SubCell"/>
</dbReference>
<dbReference type="EMBL" id="LJZO01000029">
    <property type="protein sequence ID" value="ROV94199.1"/>
    <property type="molecule type" value="Genomic_DNA"/>
</dbReference>
<accession>A0A423VT91</accession>
<dbReference type="InterPro" id="IPR039131">
    <property type="entry name" value="NDUFAF1"/>
</dbReference>
<evidence type="ECO:0000256" key="2">
    <source>
        <dbReference type="ARBA" id="ARBA00007884"/>
    </source>
</evidence>
<organism evidence="7 8">
    <name type="scientific">Cytospora chrysosperma</name>
    <name type="common">Cytospora canker fungus</name>
    <name type="synonym">Sphaeria chrysosperma</name>
    <dbReference type="NCBI Taxonomy" id="252740"/>
    <lineage>
        <taxon>Eukaryota</taxon>
        <taxon>Fungi</taxon>
        <taxon>Dikarya</taxon>
        <taxon>Ascomycota</taxon>
        <taxon>Pezizomycotina</taxon>
        <taxon>Sordariomycetes</taxon>
        <taxon>Sordariomycetidae</taxon>
        <taxon>Diaporthales</taxon>
        <taxon>Cytosporaceae</taxon>
        <taxon>Cytospora</taxon>
    </lineage>
</organism>
<protein>
    <recommendedName>
        <fullName evidence="6">NADH:ubiquinone oxidoreductase intermediate-associated protein 30 domain-containing protein</fullName>
    </recommendedName>
</protein>
<name>A0A423VT91_CYTCH</name>